<dbReference type="PANTHER" id="PTHR30344">
    <property type="entry name" value="6-PHOSPHOGLUCONOLACTONASE-RELATED"/>
    <property type="match status" value="1"/>
</dbReference>
<dbReference type="InterPro" id="IPR019405">
    <property type="entry name" value="Lactonase_7-beta_prop"/>
</dbReference>
<dbReference type="RefSeq" id="WP_282541767.1">
    <property type="nucleotide sequence ID" value="NZ_JASCIQ010000006.1"/>
</dbReference>
<comment type="caution">
    <text evidence="3">The sequence shown here is derived from an EMBL/GenBank/DDBJ whole genome shotgun (WGS) entry which is preliminary data.</text>
</comment>
<dbReference type="PANTHER" id="PTHR30344:SF1">
    <property type="entry name" value="6-PHOSPHOGLUCONOLACTONASE"/>
    <property type="match status" value="1"/>
</dbReference>
<dbReference type="SUPFAM" id="SSF51004">
    <property type="entry name" value="C-terminal (heme d1) domain of cytochrome cd1-nitrite reductase"/>
    <property type="match status" value="1"/>
</dbReference>
<proteinExistence type="inferred from homology"/>
<dbReference type="GO" id="GO:0016787">
    <property type="term" value="F:hydrolase activity"/>
    <property type="evidence" value="ECO:0007669"/>
    <property type="project" value="UniProtKB-KW"/>
</dbReference>
<evidence type="ECO:0000313" key="3">
    <source>
        <dbReference type="EMBL" id="MDI3403823.1"/>
    </source>
</evidence>
<dbReference type="EC" id="3.1.1.-" evidence="3"/>
<dbReference type="InterPro" id="IPR011048">
    <property type="entry name" value="Haem_d1_sf"/>
</dbReference>
<dbReference type="EMBL" id="JASCIQ010000006">
    <property type="protein sequence ID" value="MDI3403823.1"/>
    <property type="molecule type" value="Genomic_DNA"/>
</dbReference>
<gene>
    <name evidence="3" type="ORF">QIS96_08300</name>
</gene>
<reference evidence="3 4" key="1">
    <citation type="submission" date="2023-05" db="EMBL/GenBank/DDBJ databases">
        <title>Draft genome sequence of Streptomyces sp. B-S-A6 isolated from a cave soil in Thailand.</title>
        <authorList>
            <person name="Chamroensaksri N."/>
            <person name="Muangham S."/>
        </authorList>
    </citation>
    <scope>NUCLEOTIDE SEQUENCE [LARGE SCALE GENOMIC DNA]</scope>
    <source>
        <strain evidence="3 4">B-S-A6</strain>
    </source>
</reference>
<protein>
    <submittedName>
        <fullName evidence="3">Lactonase family protein</fullName>
        <ecNumber evidence="3">3.1.1.-</ecNumber>
    </submittedName>
</protein>
<sequence>MGTARAYIGSFTSAGGRGITVASVDPDSGALTPLSATDAVPDPSYLALAPGGDVLYAVSETDDGAAAALSVRGDSVQGHSVRGDSVRGHSVRGDVPSLIAPPAPVQGSGPTHLALARGHLFTANYGSGSVSWLPLGPDAAPTPGRVLQHRGAGPDAERQEGPHAHQVLPAPSGGWILTVDLGTDTVGVRTLTDGVLRAHDEVALRPGSGPRHLAFHPDGRTVYVLGELAPTLTVCDWDPAAGRLAPRAEIPVLDGEPDGDAYPSEVVVAPDGRFVWTATRGQDVISVLAADPDAADGSGLRLAATVDCGGHWPRDLALHPSGRFLYAANERSGDVTWFTVDPDSGVPSRGGSVPAPAASCVIFG</sequence>
<evidence type="ECO:0000256" key="1">
    <source>
        <dbReference type="ARBA" id="ARBA00005564"/>
    </source>
</evidence>
<comment type="similarity">
    <text evidence="1">Belongs to the cycloisomerase 2 family.</text>
</comment>
<accession>A0ABT6S8S2</accession>
<organism evidence="3 4">
    <name type="scientific">Streptomyces cavernicola</name>
    <dbReference type="NCBI Taxonomy" id="3043613"/>
    <lineage>
        <taxon>Bacteria</taxon>
        <taxon>Bacillati</taxon>
        <taxon>Actinomycetota</taxon>
        <taxon>Actinomycetes</taxon>
        <taxon>Kitasatosporales</taxon>
        <taxon>Streptomycetaceae</taxon>
        <taxon>Streptomyces</taxon>
    </lineage>
</organism>
<feature type="region of interest" description="Disordered" evidence="2">
    <location>
        <begin position="146"/>
        <end position="169"/>
    </location>
</feature>
<dbReference type="Pfam" id="PF10282">
    <property type="entry name" value="Lactonase"/>
    <property type="match status" value="1"/>
</dbReference>
<dbReference type="InterPro" id="IPR050282">
    <property type="entry name" value="Cycloisomerase_2"/>
</dbReference>
<dbReference type="Proteomes" id="UP001223978">
    <property type="component" value="Unassembled WGS sequence"/>
</dbReference>
<evidence type="ECO:0000313" key="4">
    <source>
        <dbReference type="Proteomes" id="UP001223978"/>
    </source>
</evidence>
<keyword evidence="4" id="KW-1185">Reference proteome</keyword>
<evidence type="ECO:0000256" key="2">
    <source>
        <dbReference type="SAM" id="MobiDB-lite"/>
    </source>
</evidence>
<dbReference type="InterPro" id="IPR015943">
    <property type="entry name" value="WD40/YVTN_repeat-like_dom_sf"/>
</dbReference>
<dbReference type="Gene3D" id="2.130.10.10">
    <property type="entry name" value="YVTN repeat-like/Quinoprotein amine dehydrogenase"/>
    <property type="match status" value="1"/>
</dbReference>
<keyword evidence="3" id="KW-0378">Hydrolase</keyword>
<name>A0ABT6S8S2_9ACTN</name>